<dbReference type="InterPro" id="IPR057136">
    <property type="entry name" value="At2g35280_TPR_dom"/>
</dbReference>
<sequence length="373" mass="41304">MRTSMENNRGIKRQRIAIVPLSDLIFQEDGPRRKRICCGGGSNLTPIKNSSNVTSFDKLNDDVLISVLSKVSSSASTPSDLINILLINKKFSKLGIDRLILANASRKAMCVRAKQWCESSDKFLSRCADAGNLEACYFLGMINFHCFGNYSKGITLLEKAATGSHAEALYSLAIIHFNSCDGGEDGFSYQTNPNTAANLCIKSAKLGNVNALRELGYCFQSGFGLPPSPAAAYRLLEKANTLDLTASTSGTNLHGCHRRRRSRDFSLLTNYGYLGRAVHPANAFMVEWWWLGDKGEDGLHMCSNVLCGRREMRKNGFRRCSRCGITVYCSHACQEVHWNMEHGITCIQVENAEQGLLELNGVEFQMRLMLASQ</sequence>
<evidence type="ECO:0000313" key="7">
    <source>
        <dbReference type="Proteomes" id="UP001140206"/>
    </source>
</evidence>
<keyword evidence="1" id="KW-0479">Metal-binding</keyword>
<dbReference type="Pfam" id="PF23310">
    <property type="entry name" value="TPR_27"/>
    <property type="match status" value="1"/>
</dbReference>
<comment type="caution">
    <text evidence="6">The sequence shown here is derived from an EMBL/GenBank/DDBJ whole genome shotgun (WGS) entry which is preliminary data.</text>
</comment>
<proteinExistence type="predicted"/>
<gene>
    <name evidence="6" type="ORF">LUZ62_086555</name>
</gene>
<dbReference type="InterPro" id="IPR006597">
    <property type="entry name" value="Sel1-like"/>
</dbReference>
<name>A0AAV8C926_9POAL</name>
<evidence type="ECO:0000313" key="6">
    <source>
        <dbReference type="EMBL" id="KAJ4752150.1"/>
    </source>
</evidence>
<evidence type="ECO:0000256" key="2">
    <source>
        <dbReference type="ARBA" id="ARBA00022771"/>
    </source>
</evidence>
<dbReference type="SMART" id="SM00671">
    <property type="entry name" value="SEL1"/>
    <property type="match status" value="3"/>
</dbReference>
<dbReference type="AlphaFoldDB" id="A0AAV8C926"/>
<dbReference type="Pfam" id="PF08238">
    <property type="entry name" value="Sel1"/>
    <property type="match status" value="1"/>
</dbReference>
<dbReference type="PROSITE" id="PS50865">
    <property type="entry name" value="ZF_MYND_2"/>
    <property type="match status" value="1"/>
</dbReference>
<dbReference type="Proteomes" id="UP001140206">
    <property type="component" value="Chromosome 5"/>
</dbReference>
<dbReference type="Gene3D" id="1.25.40.10">
    <property type="entry name" value="Tetratricopeptide repeat domain"/>
    <property type="match status" value="1"/>
</dbReference>
<evidence type="ECO:0000256" key="3">
    <source>
        <dbReference type="ARBA" id="ARBA00022833"/>
    </source>
</evidence>
<accession>A0AAV8C926</accession>
<evidence type="ECO:0000256" key="1">
    <source>
        <dbReference type="ARBA" id="ARBA00022723"/>
    </source>
</evidence>
<evidence type="ECO:0000256" key="4">
    <source>
        <dbReference type="PROSITE-ProRule" id="PRU00134"/>
    </source>
</evidence>
<keyword evidence="3" id="KW-0862">Zinc</keyword>
<protein>
    <submittedName>
        <fullName evidence="6">HCP-like superfamily protein with MYND-type zinc finger</fullName>
    </submittedName>
</protein>
<feature type="domain" description="MYND-type" evidence="5">
    <location>
        <begin position="304"/>
        <end position="346"/>
    </location>
</feature>
<keyword evidence="7" id="KW-1185">Reference proteome</keyword>
<keyword evidence="2 4" id="KW-0863">Zinc-finger</keyword>
<dbReference type="PANTHER" id="PTHR46758">
    <property type="entry name" value="MYND DOMAIN-CONTAINING"/>
    <property type="match status" value="1"/>
</dbReference>
<dbReference type="Gene3D" id="6.10.140.2220">
    <property type="match status" value="1"/>
</dbReference>
<dbReference type="InterPro" id="IPR011990">
    <property type="entry name" value="TPR-like_helical_dom_sf"/>
</dbReference>
<dbReference type="GO" id="GO:0008270">
    <property type="term" value="F:zinc ion binding"/>
    <property type="evidence" value="ECO:0007669"/>
    <property type="project" value="UniProtKB-KW"/>
</dbReference>
<dbReference type="EMBL" id="JAMFTS010000005">
    <property type="protein sequence ID" value="KAJ4752150.1"/>
    <property type="molecule type" value="Genomic_DNA"/>
</dbReference>
<dbReference type="InterPro" id="IPR002893">
    <property type="entry name" value="Znf_MYND"/>
</dbReference>
<reference evidence="6" key="1">
    <citation type="submission" date="2022-08" db="EMBL/GenBank/DDBJ databases">
        <authorList>
            <person name="Marques A."/>
        </authorList>
    </citation>
    <scope>NUCLEOTIDE SEQUENCE</scope>
    <source>
        <strain evidence="6">RhyPub2mFocal</strain>
        <tissue evidence="6">Leaves</tissue>
    </source>
</reference>
<evidence type="ECO:0000259" key="5">
    <source>
        <dbReference type="PROSITE" id="PS50865"/>
    </source>
</evidence>
<dbReference type="SUPFAM" id="SSF144232">
    <property type="entry name" value="HIT/MYND zinc finger-like"/>
    <property type="match status" value="1"/>
</dbReference>
<dbReference type="InterPro" id="IPR044508">
    <property type="entry name" value="At5g50450/At1g67340-like"/>
</dbReference>
<dbReference type="PANTHER" id="PTHR46758:SF2">
    <property type="entry name" value="OJ1485_B09.11 PROTEIN"/>
    <property type="match status" value="1"/>
</dbReference>
<organism evidence="6 7">
    <name type="scientific">Rhynchospora pubera</name>
    <dbReference type="NCBI Taxonomy" id="906938"/>
    <lineage>
        <taxon>Eukaryota</taxon>
        <taxon>Viridiplantae</taxon>
        <taxon>Streptophyta</taxon>
        <taxon>Embryophyta</taxon>
        <taxon>Tracheophyta</taxon>
        <taxon>Spermatophyta</taxon>
        <taxon>Magnoliopsida</taxon>
        <taxon>Liliopsida</taxon>
        <taxon>Poales</taxon>
        <taxon>Cyperaceae</taxon>
        <taxon>Cyperoideae</taxon>
        <taxon>Rhynchosporeae</taxon>
        <taxon>Rhynchospora</taxon>
    </lineage>
</organism>
<dbReference type="Pfam" id="PF01753">
    <property type="entry name" value="zf-MYND"/>
    <property type="match status" value="1"/>
</dbReference>
<dbReference type="SUPFAM" id="SSF81901">
    <property type="entry name" value="HCP-like"/>
    <property type="match status" value="1"/>
</dbReference>